<dbReference type="GO" id="GO:0005886">
    <property type="term" value="C:plasma membrane"/>
    <property type="evidence" value="ECO:0007669"/>
    <property type="project" value="UniProtKB-SubCell"/>
</dbReference>
<feature type="region of interest" description="Disordered" evidence="10">
    <location>
        <begin position="364"/>
        <end position="433"/>
    </location>
</feature>
<evidence type="ECO:0000256" key="7">
    <source>
        <dbReference type="ARBA" id="ARBA00022777"/>
    </source>
</evidence>
<evidence type="ECO:0000256" key="3">
    <source>
        <dbReference type="ARBA" id="ARBA00012438"/>
    </source>
</evidence>
<evidence type="ECO:0000256" key="4">
    <source>
        <dbReference type="ARBA" id="ARBA00022553"/>
    </source>
</evidence>
<comment type="catalytic activity">
    <reaction evidence="1">
        <text>ATP + protein L-histidine = ADP + protein N-phospho-L-histidine.</text>
        <dbReference type="EC" id="2.7.13.3"/>
    </reaction>
</comment>
<dbReference type="Pfam" id="PF00672">
    <property type="entry name" value="HAMP"/>
    <property type="match status" value="1"/>
</dbReference>
<reference evidence="14 15" key="1">
    <citation type="submission" date="2019-05" db="EMBL/GenBank/DDBJ databases">
        <title>Genomes sequences of two Nocardia cyriacigeorgica environmental isolates, type strains Nocardia asteroides ATCC 19247 and Nocardia cyriacigeorgica DSM 44484.</title>
        <authorList>
            <person name="Vautrin F."/>
            <person name="Bergeron E."/>
            <person name="Dubost A."/>
            <person name="Abrouk D."/>
            <person name="Rodriguez Nava V."/>
            <person name="Pujic P."/>
        </authorList>
    </citation>
    <scope>NUCLEOTIDE SEQUENCE [LARGE SCALE GENOMIC DNA]</scope>
    <source>
        <strain evidence="14 15">EML 1456</strain>
    </source>
</reference>
<dbReference type="CDD" id="cd06225">
    <property type="entry name" value="HAMP"/>
    <property type="match status" value="1"/>
</dbReference>
<dbReference type="EMBL" id="VBUU01000021">
    <property type="protein sequence ID" value="TLG05328.1"/>
    <property type="molecule type" value="Genomic_DNA"/>
</dbReference>
<evidence type="ECO:0000256" key="9">
    <source>
        <dbReference type="ARBA" id="ARBA00023012"/>
    </source>
</evidence>
<dbReference type="Gene3D" id="1.10.287.130">
    <property type="match status" value="1"/>
</dbReference>
<dbReference type="SUPFAM" id="SSF55874">
    <property type="entry name" value="ATPase domain of HSP90 chaperone/DNA topoisomerase II/histidine kinase"/>
    <property type="match status" value="1"/>
</dbReference>
<protein>
    <recommendedName>
        <fullName evidence="3">histidine kinase</fullName>
        <ecNumber evidence="3">2.7.13.3</ecNumber>
    </recommendedName>
</protein>
<dbReference type="InterPro" id="IPR036097">
    <property type="entry name" value="HisK_dim/P_sf"/>
</dbReference>
<evidence type="ECO:0000256" key="10">
    <source>
        <dbReference type="SAM" id="MobiDB-lite"/>
    </source>
</evidence>
<keyword evidence="6 11" id="KW-0812">Transmembrane</keyword>
<evidence type="ECO:0000259" key="13">
    <source>
        <dbReference type="PROSITE" id="PS50885"/>
    </source>
</evidence>
<keyword evidence="5" id="KW-0808">Transferase</keyword>
<sequence length="483" mass="51031">MMLRTRLTVLVVGAVVAAIAATLTLSYPGVVDLVDDQFDRSLNDRADAVIAVLPARLPERPDTTEQLLLPDGTVSALVPGRPELPVTDADRVVARTATGTTTHDAEIGGATYEIQTKPRPGGGAVMVGQRVDGPELVDNEFRWRTVLITAVAVAVSAVLSWLAIGRILRPVRRLLAATEHISGSGDLAVPLPEAGRDEIGRLTASFDTMLGALRRSRAQQQRLVHDAGHELRTPLTSIRASAELLQRAKGRLDPADEATVLDTLVQESVALDALVAELVELATDQHTAEEAVRLDLPALAEDCAERFRHRSGRTITVTADDPAPVCARPKALARCVDNLIGNAIKFSPAGTPIAVRIHGTELAVHDQGPVSTRPRPPPSSTGSTAPKAPRPSPDPGSAWPSSTTSSPPTTAPSSPNPGPAPASASACHRSRRRQAGSIFTPRSCAHAQNSGAPLCIMSMAPGRRCAVNSFHWIIADPARCHGR</sequence>
<feature type="compositionally biased region" description="Low complexity" evidence="10">
    <location>
        <begin position="395"/>
        <end position="413"/>
    </location>
</feature>
<gene>
    <name evidence="14" type="ORF">FEK35_19380</name>
</gene>
<evidence type="ECO:0000313" key="14">
    <source>
        <dbReference type="EMBL" id="TLG05328.1"/>
    </source>
</evidence>
<dbReference type="InterPro" id="IPR050428">
    <property type="entry name" value="TCS_sensor_his_kinase"/>
</dbReference>
<evidence type="ECO:0000256" key="5">
    <source>
        <dbReference type="ARBA" id="ARBA00022679"/>
    </source>
</evidence>
<dbReference type="CDD" id="cd00082">
    <property type="entry name" value="HisKA"/>
    <property type="match status" value="1"/>
</dbReference>
<dbReference type="PANTHER" id="PTHR45436">
    <property type="entry name" value="SENSOR HISTIDINE KINASE YKOH"/>
    <property type="match status" value="1"/>
</dbReference>
<dbReference type="Pfam" id="PF00512">
    <property type="entry name" value="HisKA"/>
    <property type="match status" value="1"/>
</dbReference>
<dbReference type="InterPro" id="IPR005467">
    <property type="entry name" value="His_kinase_dom"/>
</dbReference>
<keyword evidence="8 11" id="KW-1133">Transmembrane helix</keyword>
<dbReference type="PROSITE" id="PS50885">
    <property type="entry name" value="HAMP"/>
    <property type="match status" value="1"/>
</dbReference>
<evidence type="ECO:0000259" key="12">
    <source>
        <dbReference type="PROSITE" id="PS50109"/>
    </source>
</evidence>
<feature type="domain" description="HAMP" evidence="13">
    <location>
        <begin position="165"/>
        <end position="218"/>
    </location>
</feature>
<keyword evidence="4" id="KW-0597">Phosphoprotein</keyword>
<keyword evidence="7 14" id="KW-0418">Kinase</keyword>
<evidence type="ECO:0000313" key="15">
    <source>
        <dbReference type="Proteomes" id="UP000308349"/>
    </source>
</evidence>
<keyword evidence="9" id="KW-0902">Two-component regulatory system</keyword>
<proteinExistence type="predicted"/>
<comment type="caution">
    <text evidence="14">The sequence shown here is derived from an EMBL/GenBank/DDBJ whole genome shotgun (WGS) entry which is preliminary data.</text>
</comment>
<dbReference type="Gene3D" id="3.30.565.10">
    <property type="entry name" value="Histidine kinase-like ATPase, C-terminal domain"/>
    <property type="match status" value="1"/>
</dbReference>
<evidence type="ECO:0000256" key="11">
    <source>
        <dbReference type="SAM" id="Phobius"/>
    </source>
</evidence>
<dbReference type="OrthoDB" id="9786919at2"/>
<dbReference type="EC" id="2.7.13.3" evidence="3"/>
<feature type="transmembrane region" description="Helical" evidence="11">
    <location>
        <begin position="143"/>
        <end position="164"/>
    </location>
</feature>
<evidence type="ECO:0000256" key="6">
    <source>
        <dbReference type="ARBA" id="ARBA00022692"/>
    </source>
</evidence>
<name>A0A5R8PB75_9NOCA</name>
<dbReference type="SUPFAM" id="SSF47384">
    <property type="entry name" value="Homodimeric domain of signal transducing histidine kinase"/>
    <property type="match status" value="1"/>
</dbReference>
<dbReference type="InterPro" id="IPR003661">
    <property type="entry name" value="HisK_dim/P_dom"/>
</dbReference>
<feature type="domain" description="Histidine kinase" evidence="12">
    <location>
        <begin position="226"/>
        <end position="369"/>
    </location>
</feature>
<accession>A0A5R8PB75</accession>
<comment type="subcellular location">
    <subcellularLocation>
        <location evidence="2">Cell membrane</location>
    </subcellularLocation>
</comment>
<evidence type="ECO:0000256" key="2">
    <source>
        <dbReference type="ARBA" id="ARBA00004236"/>
    </source>
</evidence>
<dbReference type="Proteomes" id="UP000308349">
    <property type="component" value="Unassembled WGS sequence"/>
</dbReference>
<dbReference type="AlphaFoldDB" id="A0A5R8PB75"/>
<dbReference type="SMART" id="SM00388">
    <property type="entry name" value="HisKA"/>
    <property type="match status" value="1"/>
</dbReference>
<keyword evidence="11" id="KW-0472">Membrane</keyword>
<evidence type="ECO:0000256" key="1">
    <source>
        <dbReference type="ARBA" id="ARBA00000085"/>
    </source>
</evidence>
<dbReference type="RefSeq" id="WP_138457351.1">
    <property type="nucleotide sequence ID" value="NZ_VBUU01000021.1"/>
</dbReference>
<organism evidence="14 15">
    <name type="scientific">Nocardia cyriacigeorgica</name>
    <dbReference type="NCBI Taxonomy" id="135487"/>
    <lineage>
        <taxon>Bacteria</taxon>
        <taxon>Bacillati</taxon>
        <taxon>Actinomycetota</taxon>
        <taxon>Actinomycetes</taxon>
        <taxon>Mycobacteriales</taxon>
        <taxon>Nocardiaceae</taxon>
        <taxon>Nocardia</taxon>
    </lineage>
</organism>
<dbReference type="InterPro" id="IPR036890">
    <property type="entry name" value="HATPase_C_sf"/>
</dbReference>
<dbReference type="SMART" id="SM00304">
    <property type="entry name" value="HAMP"/>
    <property type="match status" value="1"/>
</dbReference>
<dbReference type="PROSITE" id="PS50109">
    <property type="entry name" value="HIS_KIN"/>
    <property type="match status" value="1"/>
</dbReference>
<dbReference type="GO" id="GO:0000155">
    <property type="term" value="F:phosphorelay sensor kinase activity"/>
    <property type="evidence" value="ECO:0007669"/>
    <property type="project" value="InterPro"/>
</dbReference>
<evidence type="ECO:0000256" key="8">
    <source>
        <dbReference type="ARBA" id="ARBA00022989"/>
    </source>
</evidence>
<dbReference type="SUPFAM" id="SSF158472">
    <property type="entry name" value="HAMP domain-like"/>
    <property type="match status" value="1"/>
</dbReference>
<dbReference type="Gene3D" id="6.10.340.10">
    <property type="match status" value="1"/>
</dbReference>
<dbReference type="InterPro" id="IPR003660">
    <property type="entry name" value="HAMP_dom"/>
</dbReference>
<dbReference type="PANTHER" id="PTHR45436:SF5">
    <property type="entry name" value="SENSOR HISTIDINE KINASE TRCS"/>
    <property type="match status" value="1"/>
</dbReference>